<dbReference type="InterPro" id="IPR036259">
    <property type="entry name" value="MFS_trans_sf"/>
</dbReference>
<keyword evidence="8" id="KW-1185">Reference proteome</keyword>
<feature type="transmembrane region" description="Helical" evidence="5">
    <location>
        <begin position="232"/>
        <end position="252"/>
    </location>
</feature>
<dbReference type="EMBL" id="JACIIX010000016">
    <property type="protein sequence ID" value="MBB6212060.1"/>
    <property type="molecule type" value="Genomic_DNA"/>
</dbReference>
<dbReference type="GO" id="GO:0005886">
    <property type="term" value="C:plasma membrane"/>
    <property type="evidence" value="ECO:0007669"/>
    <property type="project" value="TreeGrafter"/>
</dbReference>
<dbReference type="SUPFAM" id="SSF103473">
    <property type="entry name" value="MFS general substrate transporter"/>
    <property type="match status" value="1"/>
</dbReference>
<evidence type="ECO:0000259" key="6">
    <source>
        <dbReference type="PROSITE" id="PS50850"/>
    </source>
</evidence>
<dbReference type="RefSeq" id="WP_184265378.1">
    <property type="nucleotide sequence ID" value="NZ_JACIIX010000016.1"/>
</dbReference>
<dbReference type="AlphaFoldDB" id="A0A7W9ZJ01"/>
<feature type="region of interest" description="Disordered" evidence="4">
    <location>
        <begin position="395"/>
        <end position="423"/>
    </location>
</feature>
<evidence type="ECO:0000256" key="5">
    <source>
        <dbReference type="SAM" id="Phobius"/>
    </source>
</evidence>
<keyword evidence="2 5" id="KW-1133">Transmembrane helix</keyword>
<dbReference type="InterPro" id="IPR020846">
    <property type="entry name" value="MFS_dom"/>
</dbReference>
<dbReference type="InterPro" id="IPR047200">
    <property type="entry name" value="MFS_YcaD-like"/>
</dbReference>
<dbReference type="PANTHER" id="PTHR23521:SF3">
    <property type="entry name" value="MFS TRANSPORTER"/>
    <property type="match status" value="1"/>
</dbReference>
<dbReference type="PANTHER" id="PTHR23521">
    <property type="entry name" value="TRANSPORTER MFS SUPERFAMILY"/>
    <property type="match status" value="1"/>
</dbReference>
<feature type="transmembrane region" description="Helical" evidence="5">
    <location>
        <begin position="157"/>
        <end position="178"/>
    </location>
</feature>
<feature type="transmembrane region" description="Helical" evidence="5">
    <location>
        <begin position="264"/>
        <end position="284"/>
    </location>
</feature>
<feature type="transmembrane region" description="Helical" evidence="5">
    <location>
        <begin position="37"/>
        <end position="61"/>
    </location>
</feature>
<keyword evidence="1 5" id="KW-0812">Transmembrane</keyword>
<dbReference type="GO" id="GO:0022857">
    <property type="term" value="F:transmembrane transporter activity"/>
    <property type="evidence" value="ECO:0007669"/>
    <property type="project" value="InterPro"/>
</dbReference>
<reference evidence="7 8" key="1">
    <citation type="submission" date="2020-08" db="EMBL/GenBank/DDBJ databases">
        <title>Genomic Encyclopedia of Type Strains, Phase IV (KMG-IV): sequencing the most valuable type-strain genomes for metagenomic binning, comparative biology and taxonomic classification.</title>
        <authorList>
            <person name="Goeker M."/>
        </authorList>
    </citation>
    <scope>NUCLEOTIDE SEQUENCE [LARGE SCALE GENOMIC DNA]</scope>
    <source>
        <strain evidence="7 8">DSM 11590</strain>
    </source>
</reference>
<comment type="caution">
    <text evidence="7">The sequence shown here is derived from an EMBL/GenBank/DDBJ whole genome shotgun (WGS) entry which is preliminary data.</text>
</comment>
<feature type="transmembrane region" description="Helical" evidence="5">
    <location>
        <begin position="199"/>
        <end position="220"/>
    </location>
</feature>
<evidence type="ECO:0000256" key="4">
    <source>
        <dbReference type="SAM" id="MobiDB-lite"/>
    </source>
</evidence>
<dbReference type="Gene3D" id="1.20.1250.20">
    <property type="entry name" value="MFS general substrate transporter like domains"/>
    <property type="match status" value="2"/>
</dbReference>
<organism evidence="7 8">
    <name type="scientific">Novispirillum itersonii</name>
    <name type="common">Aquaspirillum itersonii</name>
    <dbReference type="NCBI Taxonomy" id="189"/>
    <lineage>
        <taxon>Bacteria</taxon>
        <taxon>Pseudomonadati</taxon>
        <taxon>Pseudomonadota</taxon>
        <taxon>Alphaproteobacteria</taxon>
        <taxon>Rhodospirillales</taxon>
        <taxon>Novispirillaceae</taxon>
        <taxon>Novispirillum</taxon>
    </lineage>
</organism>
<evidence type="ECO:0000256" key="2">
    <source>
        <dbReference type="ARBA" id="ARBA00022989"/>
    </source>
</evidence>
<sequence length="423" mass="44518">MRSLYASLSALLLAVGLMTLGQNLLGTLLAVRMSVEGFSVLISGVVMAGYFTGLLVGSLTVQNIIRAVGHIRVLTALISGFSAATLVHALTIDPWSWTALRFAEGYCMAGIYICIESWLNARATNSTRGTVFGLYMITTYLFGGLAQFLLVTADVSGFELFSVASLLLSVALLPVALTRAPAPPIPDRSSIGLRRLWQISPLGTIGCTVSGILLGAYYGMAPRYGTAAGMDAWGIATFMGAGIFGGMALQSPIGWLSDRYDRRLVLTVVAGALALSSLLVAILTNHSLTGQPVTGMATLSRVDLLLATLVFGGLMFVVYPLAVSHVNDRADPSEYVGVSGGMILLYSIGAVFGPILASASMEAVGPAGLFLSMGAASALLCAYAVWRMRISSRPDDDSRVRFRPSARVAQVTPDPPPPPTDVR</sequence>
<dbReference type="CDD" id="cd17477">
    <property type="entry name" value="MFS_YcaD_like"/>
    <property type="match status" value="1"/>
</dbReference>
<feature type="transmembrane region" description="Helical" evidence="5">
    <location>
        <begin position="363"/>
        <end position="386"/>
    </location>
</feature>
<feature type="compositionally biased region" description="Pro residues" evidence="4">
    <location>
        <begin position="413"/>
        <end position="423"/>
    </location>
</feature>
<feature type="transmembrane region" description="Helical" evidence="5">
    <location>
        <begin position="131"/>
        <end position="151"/>
    </location>
</feature>
<feature type="domain" description="Major facilitator superfamily (MFS) profile" evidence="6">
    <location>
        <begin position="199"/>
        <end position="423"/>
    </location>
</feature>
<dbReference type="InterPro" id="IPR011701">
    <property type="entry name" value="MFS"/>
</dbReference>
<evidence type="ECO:0000313" key="8">
    <source>
        <dbReference type="Proteomes" id="UP000544872"/>
    </source>
</evidence>
<evidence type="ECO:0000256" key="3">
    <source>
        <dbReference type="ARBA" id="ARBA00023136"/>
    </source>
</evidence>
<feature type="transmembrane region" description="Helical" evidence="5">
    <location>
        <begin position="335"/>
        <end position="357"/>
    </location>
</feature>
<protein>
    <submittedName>
        <fullName evidence="7">MFS family permease</fullName>
    </submittedName>
</protein>
<feature type="transmembrane region" description="Helical" evidence="5">
    <location>
        <begin position="73"/>
        <end position="92"/>
    </location>
</feature>
<dbReference type="Proteomes" id="UP000544872">
    <property type="component" value="Unassembled WGS sequence"/>
</dbReference>
<keyword evidence="3 5" id="KW-0472">Membrane</keyword>
<accession>A0A7W9ZJ01</accession>
<gene>
    <name evidence="7" type="ORF">FHS48_003507</name>
</gene>
<proteinExistence type="predicted"/>
<dbReference type="PROSITE" id="PS50850">
    <property type="entry name" value="MFS"/>
    <property type="match status" value="1"/>
</dbReference>
<name>A0A7W9ZJ01_NOVIT</name>
<feature type="transmembrane region" description="Helical" evidence="5">
    <location>
        <begin position="304"/>
        <end position="323"/>
    </location>
</feature>
<evidence type="ECO:0000313" key="7">
    <source>
        <dbReference type="EMBL" id="MBB6212060.1"/>
    </source>
</evidence>
<evidence type="ECO:0000256" key="1">
    <source>
        <dbReference type="ARBA" id="ARBA00022692"/>
    </source>
</evidence>
<dbReference type="Pfam" id="PF07690">
    <property type="entry name" value="MFS_1"/>
    <property type="match status" value="1"/>
</dbReference>
<feature type="transmembrane region" description="Helical" evidence="5">
    <location>
        <begin position="98"/>
        <end position="119"/>
    </location>
</feature>